<proteinExistence type="predicted"/>
<feature type="chain" id="PRO_5043795915" description="Lipoprotein SmpA/OmlA domain-containing protein" evidence="2">
    <location>
        <begin position="31"/>
        <end position="93"/>
    </location>
</feature>
<feature type="signal peptide" evidence="2">
    <location>
        <begin position="1"/>
        <end position="30"/>
    </location>
</feature>
<dbReference type="EMBL" id="AP028679">
    <property type="protein sequence ID" value="BEQ13010.1"/>
    <property type="molecule type" value="Genomic_DNA"/>
</dbReference>
<dbReference type="Proteomes" id="UP001366166">
    <property type="component" value="Chromosome"/>
</dbReference>
<accession>A0AAU9EAK8</accession>
<gene>
    <name evidence="3" type="ORF">FAK_00760</name>
</gene>
<keyword evidence="1 2" id="KW-0732">Signal</keyword>
<evidence type="ECO:0000256" key="1">
    <source>
        <dbReference type="ARBA" id="ARBA00022729"/>
    </source>
</evidence>
<reference evidence="4" key="1">
    <citation type="journal article" date="2023" name="Arch. Microbiol.">
        <title>Desulfoferula mesophilus gen. nov. sp. nov., a mesophilic sulfate-reducing bacterium isolated from a brackish lake sediment.</title>
        <authorList>
            <person name="Watanabe T."/>
            <person name="Yabe T."/>
            <person name="Tsuji J.M."/>
            <person name="Fukui M."/>
        </authorList>
    </citation>
    <scope>NUCLEOTIDE SEQUENCE [LARGE SCALE GENOMIC DNA]</scope>
    <source>
        <strain evidence="4">12FAK</strain>
    </source>
</reference>
<dbReference type="AlphaFoldDB" id="A0AAU9EAK8"/>
<dbReference type="RefSeq" id="WP_338604174.1">
    <property type="nucleotide sequence ID" value="NZ_AP028679.1"/>
</dbReference>
<protein>
    <recommendedName>
        <fullName evidence="5">Lipoprotein SmpA/OmlA domain-containing protein</fullName>
    </recommendedName>
</protein>
<organism evidence="3 4">
    <name type="scientific">Desulfoferula mesophila</name>
    <dbReference type="NCBI Taxonomy" id="3058419"/>
    <lineage>
        <taxon>Bacteria</taxon>
        <taxon>Pseudomonadati</taxon>
        <taxon>Thermodesulfobacteriota</taxon>
        <taxon>Desulfarculia</taxon>
        <taxon>Desulfarculales</taxon>
        <taxon>Desulfarculaceae</taxon>
        <taxon>Desulfoferula</taxon>
    </lineage>
</organism>
<evidence type="ECO:0000313" key="3">
    <source>
        <dbReference type="EMBL" id="BEQ13010.1"/>
    </source>
</evidence>
<dbReference type="KEGG" id="dmp:FAK_00760"/>
<dbReference type="PROSITE" id="PS51257">
    <property type="entry name" value="PROKAR_LIPOPROTEIN"/>
    <property type="match status" value="1"/>
</dbReference>
<dbReference type="Gene3D" id="3.30.1450.10">
    <property type="match status" value="1"/>
</dbReference>
<evidence type="ECO:0000256" key="2">
    <source>
        <dbReference type="SAM" id="SignalP"/>
    </source>
</evidence>
<evidence type="ECO:0008006" key="5">
    <source>
        <dbReference type="Google" id="ProtNLM"/>
    </source>
</evidence>
<sequence length="93" mass="10082">MRKAPFGKALWMVLAALMLLGVACTSYDQATYDKIKTDMTREEVIGILGEPTESSGFSLGGLSGTSAVWKDKHGNITIQFLNNKVKAKSFAKP</sequence>
<dbReference type="InterPro" id="IPR037873">
    <property type="entry name" value="BamE-like"/>
</dbReference>
<keyword evidence="4" id="KW-1185">Reference proteome</keyword>
<evidence type="ECO:0000313" key="4">
    <source>
        <dbReference type="Proteomes" id="UP001366166"/>
    </source>
</evidence>
<name>A0AAU9EAK8_9BACT</name>